<reference evidence="1" key="1">
    <citation type="journal article" date="2021" name="New Phytol.">
        <title>Evolutionary innovations through gain and loss of genes in the ectomycorrhizal Boletales.</title>
        <authorList>
            <person name="Wu G."/>
            <person name="Miyauchi S."/>
            <person name="Morin E."/>
            <person name="Kuo A."/>
            <person name="Drula E."/>
            <person name="Varga T."/>
            <person name="Kohler A."/>
            <person name="Feng B."/>
            <person name="Cao Y."/>
            <person name="Lipzen A."/>
            <person name="Daum C."/>
            <person name="Hundley H."/>
            <person name="Pangilinan J."/>
            <person name="Johnson J."/>
            <person name="Barry K."/>
            <person name="LaButti K."/>
            <person name="Ng V."/>
            <person name="Ahrendt S."/>
            <person name="Min B."/>
            <person name="Choi I.G."/>
            <person name="Park H."/>
            <person name="Plett J.M."/>
            <person name="Magnuson J."/>
            <person name="Spatafora J.W."/>
            <person name="Nagy L.G."/>
            <person name="Henrissat B."/>
            <person name="Grigoriev I.V."/>
            <person name="Yang Z.L."/>
            <person name="Xu J."/>
            <person name="Martin F.M."/>
        </authorList>
    </citation>
    <scope>NUCLEOTIDE SEQUENCE</scope>
    <source>
        <strain evidence="1">ATCC 28755</strain>
    </source>
</reference>
<feature type="non-terminal residue" evidence="1">
    <location>
        <position position="1"/>
    </location>
</feature>
<sequence>FITHLLFTSPRLRFSEAQKKAVLSWATSLGATGVPSLPSLQKTQDRIRDLIGNPTEKVTALSGNIFYINSVGKAIAKDFSNPLTRLTMQDYPEEGSGRMSQVHHGNKMLHGLPDHLAPPTVRVGDNIYFVDELLQQSSREYFILKKFFQAKLMIDNDIQVLALGHIVSRTDAGFAVDPELVLTPISTFAQTFKDIQTYKNEFTCGFTGAFSLTFSLNANLASVKNHHWLMLILGQIPFARNQGVV</sequence>
<accession>A0ACB7ZST6</accession>
<keyword evidence="2" id="KW-1185">Reference proteome</keyword>
<organism evidence="1 2">
    <name type="scientific">Hygrophoropsis aurantiaca</name>
    <dbReference type="NCBI Taxonomy" id="72124"/>
    <lineage>
        <taxon>Eukaryota</taxon>
        <taxon>Fungi</taxon>
        <taxon>Dikarya</taxon>
        <taxon>Basidiomycota</taxon>
        <taxon>Agaricomycotina</taxon>
        <taxon>Agaricomycetes</taxon>
        <taxon>Agaricomycetidae</taxon>
        <taxon>Boletales</taxon>
        <taxon>Coniophorineae</taxon>
        <taxon>Hygrophoropsidaceae</taxon>
        <taxon>Hygrophoropsis</taxon>
    </lineage>
</organism>
<gene>
    <name evidence="1" type="ORF">BJ138DRAFT_1019864</name>
</gene>
<evidence type="ECO:0000313" key="2">
    <source>
        <dbReference type="Proteomes" id="UP000790377"/>
    </source>
</evidence>
<evidence type="ECO:0000313" key="1">
    <source>
        <dbReference type="EMBL" id="KAH7903914.1"/>
    </source>
</evidence>
<dbReference type="Proteomes" id="UP000790377">
    <property type="component" value="Unassembled WGS sequence"/>
</dbReference>
<proteinExistence type="predicted"/>
<comment type="caution">
    <text evidence="1">The sequence shown here is derived from an EMBL/GenBank/DDBJ whole genome shotgun (WGS) entry which is preliminary data.</text>
</comment>
<protein>
    <submittedName>
        <fullName evidence="1">Uncharacterized protein</fullName>
    </submittedName>
</protein>
<name>A0ACB7ZST6_9AGAM</name>
<dbReference type="EMBL" id="MU268696">
    <property type="protein sequence ID" value="KAH7903914.1"/>
    <property type="molecule type" value="Genomic_DNA"/>
</dbReference>